<keyword evidence="2" id="KW-1185">Reference proteome</keyword>
<dbReference type="RefSeq" id="WP_257378699.1">
    <property type="nucleotide sequence ID" value="NZ_JFZV01000004.1"/>
</dbReference>
<reference evidence="1 2" key="1">
    <citation type="submission" date="2014-03" db="EMBL/GenBank/DDBJ databases">
        <title>The genomes of two eusocial bee gut symbionts.</title>
        <authorList>
            <person name="Kwong W.K."/>
            <person name="Engel P."/>
            <person name="Koch H."/>
            <person name="Moran N.A."/>
        </authorList>
    </citation>
    <scope>NUCLEOTIDE SEQUENCE [LARGE SCALE GENOMIC DNA]</scope>
    <source>
        <strain evidence="2">wkB29</strain>
    </source>
</reference>
<dbReference type="EMBL" id="JFZV01000004">
    <property type="protein sequence ID" value="KDN14995.1"/>
    <property type="molecule type" value="Genomic_DNA"/>
</dbReference>
<organism evidence="1 2">
    <name type="scientific">Snodgrassella communis</name>
    <dbReference type="NCBI Taxonomy" id="2946699"/>
    <lineage>
        <taxon>Bacteria</taxon>
        <taxon>Pseudomonadati</taxon>
        <taxon>Pseudomonadota</taxon>
        <taxon>Betaproteobacteria</taxon>
        <taxon>Neisseriales</taxon>
        <taxon>Neisseriaceae</taxon>
        <taxon>Snodgrassella</taxon>
    </lineage>
</organism>
<dbReference type="Proteomes" id="UP000027170">
    <property type="component" value="Unassembled WGS sequence"/>
</dbReference>
<gene>
    <name evidence="1" type="ORF">SALWKB29_1067</name>
</gene>
<proteinExistence type="predicted"/>
<dbReference type="AlphaFoldDB" id="A0A836Z645"/>
<sequence>MVYGIHQPPTITATLVQERNSQLQTLATMIKQEKIMLSCWVM</sequence>
<comment type="caution">
    <text evidence="1">The sequence shown here is derived from an EMBL/GenBank/DDBJ whole genome shotgun (WGS) entry which is preliminary data.</text>
</comment>
<accession>A0A836Z645</accession>
<protein>
    <submittedName>
        <fullName evidence="1">Uncharacterized protein</fullName>
    </submittedName>
</protein>
<name>A0A836Z645_9NEIS</name>
<evidence type="ECO:0000313" key="2">
    <source>
        <dbReference type="Proteomes" id="UP000027170"/>
    </source>
</evidence>
<evidence type="ECO:0000313" key="1">
    <source>
        <dbReference type="EMBL" id="KDN14995.1"/>
    </source>
</evidence>